<feature type="transmembrane region" description="Helical" evidence="2">
    <location>
        <begin position="36"/>
        <end position="53"/>
    </location>
</feature>
<accession>A0A5B7CLY7</accession>
<sequence>MKATRSYHRHNYHYTATTTTTTTVLPNDIQKGVKNLWLLFTLLLQCLLGLAYQDGGVPGMNTGDHGDAQSGGKDRRGEIIAKGSGSHLA</sequence>
<keyword evidence="4" id="KW-1185">Reference proteome</keyword>
<proteinExistence type="predicted"/>
<evidence type="ECO:0000313" key="4">
    <source>
        <dbReference type="Proteomes" id="UP000324222"/>
    </source>
</evidence>
<comment type="caution">
    <text evidence="3">The sequence shown here is derived from an EMBL/GenBank/DDBJ whole genome shotgun (WGS) entry which is preliminary data.</text>
</comment>
<keyword evidence="2" id="KW-0812">Transmembrane</keyword>
<feature type="compositionally biased region" description="Basic and acidic residues" evidence="1">
    <location>
        <begin position="64"/>
        <end position="79"/>
    </location>
</feature>
<dbReference type="Proteomes" id="UP000324222">
    <property type="component" value="Unassembled WGS sequence"/>
</dbReference>
<keyword evidence="2" id="KW-1133">Transmembrane helix</keyword>
<name>A0A5B7CLY7_PORTR</name>
<dbReference type="EMBL" id="VSRR010000088">
    <property type="protein sequence ID" value="MPC09831.1"/>
    <property type="molecule type" value="Genomic_DNA"/>
</dbReference>
<reference evidence="3 4" key="1">
    <citation type="submission" date="2019-05" db="EMBL/GenBank/DDBJ databases">
        <title>Another draft genome of Portunus trituberculatus and its Hox gene families provides insights of decapod evolution.</title>
        <authorList>
            <person name="Jeong J.-H."/>
            <person name="Song I."/>
            <person name="Kim S."/>
            <person name="Choi T."/>
            <person name="Kim D."/>
            <person name="Ryu S."/>
            <person name="Kim W."/>
        </authorList>
    </citation>
    <scope>NUCLEOTIDE SEQUENCE [LARGE SCALE GENOMIC DNA]</scope>
    <source>
        <tissue evidence="3">Muscle</tissue>
    </source>
</reference>
<organism evidence="3 4">
    <name type="scientific">Portunus trituberculatus</name>
    <name type="common">Swimming crab</name>
    <name type="synonym">Neptunus trituberculatus</name>
    <dbReference type="NCBI Taxonomy" id="210409"/>
    <lineage>
        <taxon>Eukaryota</taxon>
        <taxon>Metazoa</taxon>
        <taxon>Ecdysozoa</taxon>
        <taxon>Arthropoda</taxon>
        <taxon>Crustacea</taxon>
        <taxon>Multicrustacea</taxon>
        <taxon>Malacostraca</taxon>
        <taxon>Eumalacostraca</taxon>
        <taxon>Eucarida</taxon>
        <taxon>Decapoda</taxon>
        <taxon>Pleocyemata</taxon>
        <taxon>Brachyura</taxon>
        <taxon>Eubrachyura</taxon>
        <taxon>Portunoidea</taxon>
        <taxon>Portunidae</taxon>
        <taxon>Portuninae</taxon>
        <taxon>Portunus</taxon>
    </lineage>
</organism>
<dbReference type="AlphaFoldDB" id="A0A5B7CLY7"/>
<protein>
    <submittedName>
        <fullName evidence="3">Uncharacterized protein</fullName>
    </submittedName>
</protein>
<evidence type="ECO:0000313" key="3">
    <source>
        <dbReference type="EMBL" id="MPC09831.1"/>
    </source>
</evidence>
<feature type="region of interest" description="Disordered" evidence="1">
    <location>
        <begin position="59"/>
        <end position="89"/>
    </location>
</feature>
<evidence type="ECO:0000256" key="2">
    <source>
        <dbReference type="SAM" id="Phobius"/>
    </source>
</evidence>
<keyword evidence="2" id="KW-0472">Membrane</keyword>
<gene>
    <name evidence="3" type="ORF">E2C01_002450</name>
</gene>
<evidence type="ECO:0000256" key="1">
    <source>
        <dbReference type="SAM" id="MobiDB-lite"/>
    </source>
</evidence>